<feature type="domain" description="T-SNARE coiled-coil homology" evidence="7">
    <location>
        <begin position="573"/>
        <end position="635"/>
    </location>
</feature>
<dbReference type="Pfam" id="PF08376">
    <property type="entry name" value="NIT"/>
    <property type="match status" value="1"/>
</dbReference>
<dbReference type="FunFam" id="1.10.287.950:FF:000001">
    <property type="entry name" value="Methyl-accepting chemotaxis sensory transducer"/>
    <property type="match status" value="1"/>
</dbReference>
<feature type="domain" description="Methyl-accepting transducer" evidence="6">
    <location>
        <begin position="386"/>
        <end position="622"/>
    </location>
</feature>
<gene>
    <name evidence="10" type="ORF">ADIMK_2739</name>
</gene>
<dbReference type="STRING" id="1232683.ADIMK_2739"/>
<dbReference type="PROSITE" id="PS50906">
    <property type="entry name" value="NIT"/>
    <property type="match status" value="1"/>
</dbReference>
<evidence type="ECO:0000259" key="6">
    <source>
        <dbReference type="PROSITE" id="PS50111"/>
    </source>
</evidence>
<dbReference type="PANTHER" id="PTHR32089:SF120">
    <property type="entry name" value="METHYL-ACCEPTING CHEMOTAXIS PROTEIN TLPQ"/>
    <property type="match status" value="1"/>
</dbReference>
<evidence type="ECO:0000256" key="4">
    <source>
        <dbReference type="ARBA" id="ARBA00029447"/>
    </source>
</evidence>
<dbReference type="Pfam" id="PF00015">
    <property type="entry name" value="MCPsignal"/>
    <property type="match status" value="1"/>
</dbReference>
<dbReference type="GO" id="GO:0005886">
    <property type="term" value="C:plasma membrane"/>
    <property type="evidence" value="ECO:0007669"/>
    <property type="project" value="UniProtKB-SubCell"/>
</dbReference>
<dbReference type="InterPro" id="IPR000727">
    <property type="entry name" value="T_SNARE_dom"/>
</dbReference>
<dbReference type="GO" id="GO:0006935">
    <property type="term" value="P:chemotaxis"/>
    <property type="evidence" value="ECO:0007669"/>
    <property type="project" value="UniProtKB-ARBA"/>
</dbReference>
<dbReference type="Proteomes" id="UP000028252">
    <property type="component" value="Unassembled WGS sequence"/>
</dbReference>
<proteinExistence type="inferred from homology"/>
<evidence type="ECO:0000313" key="10">
    <source>
        <dbReference type="EMBL" id="KEA63215.1"/>
    </source>
</evidence>
<comment type="caution">
    <text evidence="10">The sequence shown here is derived from an EMBL/GenBank/DDBJ whole genome shotgun (WGS) entry which is preliminary data.</text>
</comment>
<dbReference type="SMART" id="SM00304">
    <property type="entry name" value="HAMP"/>
    <property type="match status" value="1"/>
</dbReference>
<evidence type="ECO:0000256" key="1">
    <source>
        <dbReference type="ARBA" id="ARBA00004429"/>
    </source>
</evidence>
<dbReference type="PROSITE" id="PS50192">
    <property type="entry name" value="T_SNARE"/>
    <property type="match status" value="1"/>
</dbReference>
<accession>A0A081FXG0</accession>
<feature type="domain" description="HAMP" evidence="8">
    <location>
        <begin position="328"/>
        <end position="381"/>
    </location>
</feature>
<evidence type="ECO:0000313" key="11">
    <source>
        <dbReference type="Proteomes" id="UP000028252"/>
    </source>
</evidence>
<dbReference type="PATRIC" id="fig|1232683.4.peg.2692"/>
<keyword evidence="2" id="KW-0997">Cell inner membrane</keyword>
<evidence type="ECO:0000256" key="3">
    <source>
        <dbReference type="ARBA" id="ARBA00023224"/>
    </source>
</evidence>
<dbReference type="InterPro" id="IPR013587">
    <property type="entry name" value="Nitrate/nitrite_sensing"/>
</dbReference>
<evidence type="ECO:0000259" key="7">
    <source>
        <dbReference type="PROSITE" id="PS50192"/>
    </source>
</evidence>
<sequence length="658" mass="71450">MKLKFSHKILTLAFLPLLLLSLLLISQSLTDLNTSRALDKLEHIAELSTINSALVHELQKERGATSGWLGSGDQAFAEKLNNQRKLTDAALKTWRDYRTNLDSDDAKINDTLNRIDNSLSQLSATRRTTDARTIALKDALGYYTGLNKDLLSVAGDLSIISTSADLSRTASAFFAFLQAKERAGIERAVLSNTFAADQFAPGLFARFLTLVSEQNTYLSQFEVTASDALKQKWQQISKQSAFGEVEKRRSTAIDKASEGGFGISGTDWFERATARINLMKEMEDIIAGALIDQARNDHAQASFNMWVELAMLASALLVVGGLSLRISHTVNKQVLSLDHAMDKARSEHDLSVRAEVISSDELGDVARNLNHTLEGFASAIREVNDASHLLSEEARNTRHTVQQTERSLKTQNAETVQVAAAIEEVSTAIADVAGSTSNASEVARSANELAAEGHSRMQSAFGSIQRLGDDIARVGNITAELRSSSDTISEVINVINSISEQTNLLALNAAIEAARAGEQGRGFSVVADEVRTLAQRTHASTAQIEEIIQRLQAQTADASRLMEENQRDMASTTVQIRDVSEALDEIVSAVDNIASLSMQIAAAAEEESTAMNDIGRSISSIDSSAETISGHARELSGQAEQQAAMAEQLERLISRFRI</sequence>
<dbReference type="PROSITE" id="PS50111">
    <property type="entry name" value="CHEMOTAXIS_TRANSDUC_2"/>
    <property type="match status" value="1"/>
</dbReference>
<evidence type="ECO:0000259" key="8">
    <source>
        <dbReference type="PROSITE" id="PS50885"/>
    </source>
</evidence>
<dbReference type="Gene3D" id="1.10.287.950">
    <property type="entry name" value="Methyl-accepting chemotaxis protein"/>
    <property type="match status" value="1"/>
</dbReference>
<dbReference type="CDD" id="cd06225">
    <property type="entry name" value="HAMP"/>
    <property type="match status" value="1"/>
</dbReference>
<dbReference type="PROSITE" id="PS50885">
    <property type="entry name" value="HAMP"/>
    <property type="match status" value="1"/>
</dbReference>
<keyword evidence="2" id="KW-1003">Cell membrane</keyword>
<dbReference type="InterPro" id="IPR003660">
    <property type="entry name" value="HAMP_dom"/>
</dbReference>
<evidence type="ECO:0000256" key="5">
    <source>
        <dbReference type="PROSITE-ProRule" id="PRU00284"/>
    </source>
</evidence>
<name>A0A081FXG0_9GAMM</name>
<keyword evidence="11" id="KW-1185">Reference proteome</keyword>
<keyword evidence="2" id="KW-0472">Membrane</keyword>
<evidence type="ECO:0000259" key="9">
    <source>
        <dbReference type="PROSITE" id="PS50906"/>
    </source>
</evidence>
<dbReference type="InterPro" id="IPR004089">
    <property type="entry name" value="MCPsignal_dom"/>
</dbReference>
<dbReference type="PANTHER" id="PTHR32089">
    <property type="entry name" value="METHYL-ACCEPTING CHEMOTAXIS PROTEIN MCPB"/>
    <property type="match status" value="1"/>
</dbReference>
<dbReference type="RefSeq" id="WP_036189169.1">
    <property type="nucleotide sequence ID" value="NZ_JMQN01000040.1"/>
</dbReference>
<protein>
    <submittedName>
        <fullName evidence="10">Methyl-accepting chemotaxis protein</fullName>
    </submittedName>
</protein>
<dbReference type="SMART" id="SM00283">
    <property type="entry name" value="MA"/>
    <property type="match status" value="1"/>
</dbReference>
<dbReference type="GO" id="GO:0007165">
    <property type="term" value="P:signal transduction"/>
    <property type="evidence" value="ECO:0007669"/>
    <property type="project" value="UniProtKB-KW"/>
</dbReference>
<dbReference type="CDD" id="cd11386">
    <property type="entry name" value="MCP_signal"/>
    <property type="match status" value="1"/>
</dbReference>
<keyword evidence="3 5" id="KW-0807">Transducer</keyword>
<dbReference type="AlphaFoldDB" id="A0A081FXG0"/>
<dbReference type="eggNOG" id="COG0840">
    <property type="taxonomic scope" value="Bacteria"/>
</dbReference>
<comment type="subcellular location">
    <subcellularLocation>
        <location evidence="1">Cell inner membrane</location>
        <topology evidence="1">Multi-pass membrane protein</topology>
    </subcellularLocation>
</comment>
<reference evidence="10 11" key="1">
    <citation type="submission" date="2014-04" db="EMBL/GenBank/DDBJ databases">
        <title>Marinobacterium kochiensis sp. nov., isolated from sediment sample collected from Kochi backwaters in Kerala, India.</title>
        <authorList>
            <person name="Singh A."/>
            <person name="Pinnaka A.K."/>
        </authorList>
    </citation>
    <scope>NUCLEOTIDE SEQUENCE [LARGE SCALE GENOMIC DNA]</scope>
    <source>
        <strain evidence="10 11">AK27</strain>
    </source>
</reference>
<organism evidence="10 11">
    <name type="scientific">Marinobacterium lacunae</name>
    <dbReference type="NCBI Taxonomy" id="1232683"/>
    <lineage>
        <taxon>Bacteria</taxon>
        <taxon>Pseudomonadati</taxon>
        <taxon>Pseudomonadota</taxon>
        <taxon>Gammaproteobacteria</taxon>
        <taxon>Oceanospirillales</taxon>
        <taxon>Oceanospirillaceae</taxon>
        <taxon>Marinobacterium</taxon>
    </lineage>
</organism>
<dbReference type="SUPFAM" id="SSF58104">
    <property type="entry name" value="Methyl-accepting chemotaxis protein (MCP) signaling domain"/>
    <property type="match status" value="1"/>
</dbReference>
<feature type="domain" description="NIT" evidence="9">
    <location>
        <begin position="49"/>
        <end position="297"/>
    </location>
</feature>
<dbReference type="EMBL" id="JMQN01000040">
    <property type="protein sequence ID" value="KEA63215.1"/>
    <property type="molecule type" value="Genomic_DNA"/>
</dbReference>
<dbReference type="InterPro" id="IPR010910">
    <property type="entry name" value="Nitrate/nitrite_sensing_bac"/>
</dbReference>
<comment type="similarity">
    <text evidence="4">Belongs to the methyl-accepting chemotaxis (MCP) protein family.</text>
</comment>
<evidence type="ECO:0000256" key="2">
    <source>
        <dbReference type="ARBA" id="ARBA00022519"/>
    </source>
</evidence>